<comment type="caution">
    <text evidence="2">The sequence shown here is derived from an EMBL/GenBank/DDBJ whole genome shotgun (WGS) entry which is preliminary data.</text>
</comment>
<dbReference type="EMBL" id="MLJI01000001">
    <property type="protein sequence ID" value="ORM93122.1"/>
    <property type="molecule type" value="Genomic_DNA"/>
</dbReference>
<dbReference type="AlphaFoldDB" id="A0A1X1ET03"/>
<evidence type="ECO:0008006" key="4">
    <source>
        <dbReference type="Google" id="ProtNLM"/>
    </source>
</evidence>
<dbReference type="RefSeq" id="WP_084873777.1">
    <property type="nucleotide sequence ID" value="NZ_JAGGMY010000001.1"/>
</dbReference>
<keyword evidence="1" id="KW-1133">Transmembrane helix</keyword>
<dbReference type="STRING" id="55209.HA50_07095"/>
<reference evidence="2 3" key="1">
    <citation type="journal article" date="2017" name="Antonie Van Leeuwenhoek">
        <title>Phylogenomic resolution of the bacterial genus Pantoea and its relationship with Erwinia and Tatumella.</title>
        <authorList>
            <person name="Palmer M."/>
            <person name="Steenkamp E.T."/>
            <person name="Coetzee M.P."/>
            <person name="Chan W.Y."/>
            <person name="van Zyl E."/>
            <person name="De Maayer P."/>
            <person name="Coutinho T.A."/>
            <person name="Blom J."/>
            <person name="Smits T.H."/>
            <person name="Duffy B."/>
            <person name="Venter S.N."/>
        </authorList>
    </citation>
    <scope>NUCLEOTIDE SEQUENCE [LARGE SCALE GENOMIC DNA]</scope>
    <source>
        <strain evidence="2 3">LMG 2657</strain>
    </source>
</reference>
<proteinExistence type="predicted"/>
<accession>A0A1X1ET03</accession>
<keyword evidence="1" id="KW-0812">Transmembrane</keyword>
<keyword evidence="3" id="KW-1185">Reference proteome</keyword>
<dbReference type="OrthoDB" id="6466932at2"/>
<protein>
    <recommendedName>
        <fullName evidence="4">SMODS and SLOG-associating 2TM effector domain-containing protein</fullName>
    </recommendedName>
</protein>
<evidence type="ECO:0000313" key="3">
    <source>
        <dbReference type="Proteomes" id="UP000193749"/>
    </source>
</evidence>
<evidence type="ECO:0000313" key="2">
    <source>
        <dbReference type="EMBL" id="ORM93122.1"/>
    </source>
</evidence>
<dbReference type="Proteomes" id="UP000193749">
    <property type="component" value="Unassembled WGS sequence"/>
</dbReference>
<evidence type="ECO:0000256" key="1">
    <source>
        <dbReference type="SAM" id="Phobius"/>
    </source>
</evidence>
<keyword evidence="1" id="KW-0472">Membrane</keyword>
<organism evidence="2 3">
    <name type="scientific">Pantoea cypripedii</name>
    <name type="common">Pectobacterium cypripedii</name>
    <name type="synonym">Erwinia cypripedii</name>
    <dbReference type="NCBI Taxonomy" id="55209"/>
    <lineage>
        <taxon>Bacteria</taxon>
        <taxon>Pseudomonadati</taxon>
        <taxon>Pseudomonadota</taxon>
        <taxon>Gammaproteobacteria</taxon>
        <taxon>Enterobacterales</taxon>
        <taxon>Erwiniaceae</taxon>
        <taxon>Pantoea</taxon>
    </lineage>
</organism>
<name>A0A1X1ET03_PANCY</name>
<gene>
    <name evidence="2" type="ORF">HA50_07095</name>
</gene>
<feature type="transmembrane region" description="Helical" evidence="1">
    <location>
        <begin position="27"/>
        <end position="44"/>
    </location>
</feature>
<sequence length="152" mass="17052">MTRHELIFDITYSHYLEKMYGTITGRIDRGITLIIIAVGLSAFTPIFSKTWFAAIIGLLSVAQIVYQFARQSGISEDLARKYLSLLTDADLLSDSELHSRFKSLQENDSNVWGVLKAPAYKRACISMGLTDTTQKLTFRQKAFAMMAGDITD</sequence>